<evidence type="ECO:0000256" key="11">
    <source>
        <dbReference type="HAMAP-Rule" id="MF_00920"/>
    </source>
</evidence>
<dbReference type="SMART" id="SM00963">
    <property type="entry name" value="SRP54_N"/>
    <property type="match status" value="1"/>
</dbReference>
<keyword evidence="8 11" id="KW-0675">Receptor</keyword>
<feature type="binding site" evidence="11">
    <location>
        <begin position="139"/>
        <end position="146"/>
    </location>
    <ligand>
        <name>GTP</name>
        <dbReference type="ChEBI" id="CHEBI:37565"/>
    </ligand>
</feature>
<name>A0A255XLQ1_9PROT</name>
<feature type="domain" description="Signal recognition particle SRP54 helical bundle" evidence="15">
    <location>
        <begin position="38"/>
        <end position="117"/>
    </location>
</feature>
<protein>
    <recommendedName>
        <fullName evidence="11">Signal recognition particle receptor FtsY</fullName>
        <shortName evidence="11">SRP receptor</shortName>
        <ecNumber evidence="11">3.6.5.4</ecNumber>
    </recommendedName>
</protein>
<sequence length="340" mass="36661">MDRHPRHAPKGAADRSDRRADARRGGMSDEKKGWFRRLTQGLSRSSAKLTEGISAIFTKRKLDDEVLEELEELLIAADLGVKTSADLIKHLRKTRFGKDVTDQEVREVFAAEIARILEPVAKPLAIDPSRGPHVVLVVGVNGSGKTTTIGKLAQFYREQGLKVMLAAGDTFRAAAVEQLRIWGDRTGCPVIHRPEGADAAALAYDAIAEARAAGADLLLIDTAGRLHNKAQLMDELAKVLRVMQKIEPTAPHDTVLVLDATVGQNAHSQVEVFRNLVKVSGLVLTKLDGTAKGGVLVALAEKFGLPVHAIGVGEKAEDLRPFAAEKFAQSLLGITTTEDA</sequence>
<evidence type="ECO:0000259" key="15">
    <source>
        <dbReference type="SMART" id="SM00963"/>
    </source>
</evidence>
<evidence type="ECO:0000256" key="6">
    <source>
        <dbReference type="ARBA" id="ARBA00023134"/>
    </source>
</evidence>
<feature type="domain" description="AAA+ ATPase" evidence="13">
    <location>
        <begin position="131"/>
        <end position="284"/>
    </location>
</feature>
<dbReference type="HAMAP" id="MF_00920">
    <property type="entry name" value="FtsY"/>
    <property type="match status" value="1"/>
</dbReference>
<dbReference type="InterPro" id="IPR003593">
    <property type="entry name" value="AAA+_ATPase"/>
</dbReference>
<evidence type="ECO:0000256" key="12">
    <source>
        <dbReference type="SAM" id="MobiDB-lite"/>
    </source>
</evidence>
<dbReference type="GO" id="GO:0005525">
    <property type="term" value="F:GTP binding"/>
    <property type="evidence" value="ECO:0007669"/>
    <property type="project" value="UniProtKB-UniRule"/>
</dbReference>
<keyword evidence="6 11" id="KW-0342">GTP-binding</keyword>
<dbReference type="SMART" id="SM00382">
    <property type="entry name" value="AAA"/>
    <property type="match status" value="1"/>
</dbReference>
<evidence type="ECO:0000256" key="9">
    <source>
        <dbReference type="ARBA" id="ARBA00048027"/>
    </source>
</evidence>
<dbReference type="Gene3D" id="1.20.120.140">
    <property type="entry name" value="Signal recognition particle SRP54, nucleotide-binding domain"/>
    <property type="match status" value="1"/>
</dbReference>
<keyword evidence="4 11" id="KW-0547">Nucleotide-binding</keyword>
<dbReference type="EC" id="3.6.5.4" evidence="11"/>
<dbReference type="InterPro" id="IPR036225">
    <property type="entry name" value="SRP/SRP_N"/>
</dbReference>
<keyword evidence="7 11" id="KW-0472">Membrane</keyword>
<evidence type="ECO:0000256" key="1">
    <source>
        <dbReference type="ARBA" id="ARBA00004515"/>
    </source>
</evidence>
<dbReference type="SMART" id="SM00962">
    <property type="entry name" value="SRP54"/>
    <property type="match status" value="1"/>
</dbReference>
<comment type="caution">
    <text evidence="16">The sequence shown here is derived from an EMBL/GenBank/DDBJ whole genome shotgun (WGS) entry which is preliminary data.</text>
</comment>
<keyword evidence="2 11" id="KW-1003">Cell membrane</keyword>
<evidence type="ECO:0000256" key="8">
    <source>
        <dbReference type="ARBA" id="ARBA00023170"/>
    </source>
</evidence>
<feature type="domain" description="SRP54-type proteins GTP-binding" evidence="14">
    <location>
        <begin position="132"/>
        <end position="333"/>
    </location>
</feature>
<feature type="binding site" evidence="11">
    <location>
        <begin position="221"/>
        <end position="225"/>
    </location>
    <ligand>
        <name>GTP</name>
        <dbReference type="ChEBI" id="CHEBI:37565"/>
    </ligand>
</feature>
<keyword evidence="3 11" id="KW-0963">Cytoplasm</keyword>
<dbReference type="FunFam" id="1.20.120.140:FF:000002">
    <property type="entry name" value="Signal recognition particle receptor FtsY"/>
    <property type="match status" value="1"/>
</dbReference>
<dbReference type="SUPFAM" id="SSF52540">
    <property type="entry name" value="P-loop containing nucleoside triphosphate hydrolases"/>
    <property type="match status" value="1"/>
</dbReference>
<dbReference type="FunFam" id="3.40.50.300:FF:000053">
    <property type="entry name" value="Signal recognition particle receptor FtsY"/>
    <property type="match status" value="1"/>
</dbReference>
<dbReference type="GO" id="GO:0005737">
    <property type="term" value="C:cytoplasm"/>
    <property type="evidence" value="ECO:0007669"/>
    <property type="project" value="UniProtKB-SubCell"/>
</dbReference>
<reference evidence="16 17" key="1">
    <citation type="submission" date="2017-07" db="EMBL/GenBank/DDBJ databases">
        <title>Elstera cyanobacteriorum sp. nov., a novel bacterium isolated from cyanobacterial aggregates in a eutrophic lake.</title>
        <authorList>
            <person name="Cai H."/>
        </authorList>
    </citation>
    <scope>NUCLEOTIDE SEQUENCE [LARGE SCALE GENOMIC DNA]</scope>
    <source>
        <strain evidence="16 17">TH019</strain>
    </source>
</reference>
<dbReference type="EMBL" id="NOXS01000033">
    <property type="protein sequence ID" value="OYQ17821.1"/>
    <property type="molecule type" value="Genomic_DNA"/>
</dbReference>
<comment type="subcellular location">
    <subcellularLocation>
        <location evidence="1">Cell inner membrane</location>
        <topology evidence="1">Peripheral membrane protein</topology>
        <orientation evidence="1">Cytoplasmic side</orientation>
    </subcellularLocation>
    <subcellularLocation>
        <location evidence="11">Cell membrane</location>
        <topology evidence="11">Peripheral membrane protein</topology>
        <orientation evidence="11">Cytoplasmic side</orientation>
    </subcellularLocation>
    <subcellularLocation>
        <location evidence="11">Cytoplasm</location>
    </subcellularLocation>
</comment>
<keyword evidence="5 11" id="KW-0378">Hydrolase</keyword>
<feature type="binding site" evidence="11">
    <location>
        <begin position="285"/>
        <end position="288"/>
    </location>
    <ligand>
        <name>GTP</name>
        <dbReference type="ChEBI" id="CHEBI:37565"/>
    </ligand>
</feature>
<accession>A0A255XLQ1</accession>
<evidence type="ECO:0000256" key="5">
    <source>
        <dbReference type="ARBA" id="ARBA00022801"/>
    </source>
</evidence>
<evidence type="ECO:0000259" key="14">
    <source>
        <dbReference type="SMART" id="SM00962"/>
    </source>
</evidence>
<dbReference type="InterPro" id="IPR042101">
    <property type="entry name" value="SRP54_N_sf"/>
</dbReference>
<evidence type="ECO:0000259" key="13">
    <source>
        <dbReference type="SMART" id="SM00382"/>
    </source>
</evidence>
<dbReference type="InterPro" id="IPR027417">
    <property type="entry name" value="P-loop_NTPase"/>
</dbReference>
<evidence type="ECO:0000256" key="3">
    <source>
        <dbReference type="ARBA" id="ARBA00022490"/>
    </source>
</evidence>
<dbReference type="NCBIfam" id="TIGR00064">
    <property type="entry name" value="ftsY"/>
    <property type="match status" value="1"/>
</dbReference>
<dbReference type="GO" id="GO:0003924">
    <property type="term" value="F:GTPase activity"/>
    <property type="evidence" value="ECO:0007669"/>
    <property type="project" value="UniProtKB-UniRule"/>
</dbReference>
<dbReference type="InterPro" id="IPR000897">
    <property type="entry name" value="SRP54_GTPase_dom"/>
</dbReference>
<dbReference type="PANTHER" id="PTHR43134">
    <property type="entry name" value="SIGNAL RECOGNITION PARTICLE RECEPTOR SUBUNIT ALPHA"/>
    <property type="match status" value="1"/>
</dbReference>
<dbReference type="GO" id="GO:0006614">
    <property type="term" value="P:SRP-dependent cotranslational protein targeting to membrane"/>
    <property type="evidence" value="ECO:0007669"/>
    <property type="project" value="InterPro"/>
</dbReference>
<proteinExistence type="inferred from homology"/>
<dbReference type="Pfam" id="PF02881">
    <property type="entry name" value="SRP54_N"/>
    <property type="match status" value="1"/>
</dbReference>
<evidence type="ECO:0000256" key="7">
    <source>
        <dbReference type="ARBA" id="ARBA00023136"/>
    </source>
</evidence>
<comment type="similarity">
    <text evidence="11">Belongs to the GTP-binding SRP family. FtsY subfamily.</text>
</comment>
<organism evidence="16 17">
    <name type="scientific">Elstera cyanobacteriorum</name>
    <dbReference type="NCBI Taxonomy" id="2022747"/>
    <lineage>
        <taxon>Bacteria</taxon>
        <taxon>Pseudomonadati</taxon>
        <taxon>Pseudomonadota</taxon>
        <taxon>Alphaproteobacteria</taxon>
        <taxon>Rhodospirillales</taxon>
        <taxon>Rhodospirillaceae</taxon>
        <taxon>Elstera</taxon>
    </lineage>
</organism>
<gene>
    <name evidence="11" type="primary">ftsY</name>
    <name evidence="16" type="ORF">CHR90_12660</name>
</gene>
<comment type="subunit">
    <text evidence="11">Part of the signal recognition particle protein translocation system, which is composed of SRP and FtsY. SRP is a ribonucleoprotein composed of Ffh and a 4.5S RNA molecule.</text>
</comment>
<feature type="region of interest" description="Disordered" evidence="12">
    <location>
        <begin position="1"/>
        <end position="30"/>
    </location>
</feature>
<comment type="catalytic activity">
    <reaction evidence="9 11">
        <text>GTP + H2O = GDP + phosphate + H(+)</text>
        <dbReference type="Rhea" id="RHEA:19669"/>
        <dbReference type="ChEBI" id="CHEBI:15377"/>
        <dbReference type="ChEBI" id="CHEBI:15378"/>
        <dbReference type="ChEBI" id="CHEBI:37565"/>
        <dbReference type="ChEBI" id="CHEBI:43474"/>
        <dbReference type="ChEBI" id="CHEBI:58189"/>
        <dbReference type="EC" id="3.6.5.4"/>
    </reaction>
</comment>
<dbReference type="GO" id="GO:0005886">
    <property type="term" value="C:plasma membrane"/>
    <property type="evidence" value="ECO:0007669"/>
    <property type="project" value="UniProtKB-SubCell"/>
</dbReference>
<feature type="compositionally biased region" description="Basic and acidic residues" evidence="12">
    <location>
        <begin position="12"/>
        <end position="30"/>
    </location>
</feature>
<evidence type="ECO:0000256" key="4">
    <source>
        <dbReference type="ARBA" id="ARBA00022741"/>
    </source>
</evidence>
<dbReference type="Pfam" id="PF00448">
    <property type="entry name" value="SRP54"/>
    <property type="match status" value="1"/>
</dbReference>
<dbReference type="Proteomes" id="UP000216361">
    <property type="component" value="Unassembled WGS sequence"/>
</dbReference>
<dbReference type="AlphaFoldDB" id="A0A255XLQ1"/>
<keyword evidence="17" id="KW-1185">Reference proteome</keyword>
<dbReference type="GO" id="GO:0005047">
    <property type="term" value="F:signal recognition particle binding"/>
    <property type="evidence" value="ECO:0007669"/>
    <property type="project" value="TreeGrafter"/>
</dbReference>
<comment type="function">
    <text evidence="10 11">Involved in targeting and insertion of nascent membrane proteins into the cytoplasmic membrane. Acts as a receptor for the complex formed by the signal recognition particle (SRP) and the ribosome-nascent chain (RNC). Interaction with SRP-RNC leads to the transfer of the RNC complex to the Sec translocase for insertion into the membrane, the hydrolysis of GTP by both Ffh and FtsY, and the dissociation of the SRP-FtsY complex into the individual components.</text>
</comment>
<dbReference type="InterPro" id="IPR013822">
    <property type="entry name" value="Signal_recog_particl_SRP54_hlx"/>
</dbReference>
<dbReference type="InterPro" id="IPR004390">
    <property type="entry name" value="SR_rcpt_FtsY"/>
</dbReference>
<dbReference type="Gene3D" id="3.40.50.300">
    <property type="entry name" value="P-loop containing nucleotide triphosphate hydrolases"/>
    <property type="match status" value="1"/>
</dbReference>
<evidence type="ECO:0000256" key="2">
    <source>
        <dbReference type="ARBA" id="ARBA00022475"/>
    </source>
</evidence>
<evidence type="ECO:0000256" key="10">
    <source>
        <dbReference type="ARBA" id="ARBA00053570"/>
    </source>
</evidence>
<dbReference type="PANTHER" id="PTHR43134:SF1">
    <property type="entry name" value="SIGNAL RECOGNITION PARTICLE RECEPTOR SUBUNIT ALPHA"/>
    <property type="match status" value="1"/>
</dbReference>
<evidence type="ECO:0000313" key="17">
    <source>
        <dbReference type="Proteomes" id="UP000216361"/>
    </source>
</evidence>
<evidence type="ECO:0000313" key="16">
    <source>
        <dbReference type="EMBL" id="OYQ17821.1"/>
    </source>
</evidence>
<dbReference type="SUPFAM" id="SSF47364">
    <property type="entry name" value="Domain of the SRP/SRP receptor G-proteins"/>
    <property type="match status" value="1"/>
</dbReference>